<dbReference type="Proteomes" id="UP000763641">
    <property type="component" value="Unassembled WGS sequence"/>
</dbReference>
<dbReference type="RefSeq" id="WP_204199293.1">
    <property type="nucleotide sequence ID" value="NZ_JAFEMC010000003.1"/>
</dbReference>
<feature type="chain" id="PRO_5046659221" evidence="2">
    <location>
        <begin position="28"/>
        <end position="284"/>
    </location>
</feature>
<accession>A0ABS2D8H1</accession>
<dbReference type="Gene3D" id="3.20.20.150">
    <property type="entry name" value="Divalent-metal-dependent TIM barrel enzymes"/>
    <property type="match status" value="1"/>
</dbReference>
<keyword evidence="5" id="KW-1185">Reference proteome</keyword>
<dbReference type="InterPro" id="IPR006311">
    <property type="entry name" value="TAT_signal"/>
</dbReference>
<dbReference type="PANTHER" id="PTHR43489:SF3">
    <property type="entry name" value="XYLOSE ISOMERASE DOMAIN PROTEIN TIM BARREL"/>
    <property type="match status" value="1"/>
</dbReference>
<evidence type="ECO:0000313" key="5">
    <source>
        <dbReference type="Proteomes" id="UP000763641"/>
    </source>
</evidence>
<dbReference type="InterPro" id="IPR036237">
    <property type="entry name" value="Xyl_isomerase-like_sf"/>
</dbReference>
<feature type="signal peptide" evidence="2">
    <location>
        <begin position="1"/>
        <end position="27"/>
    </location>
</feature>
<dbReference type="EMBL" id="JAFEMC010000003">
    <property type="protein sequence ID" value="MBM6577198.1"/>
    <property type="molecule type" value="Genomic_DNA"/>
</dbReference>
<sequence>MITRRQAIGSTLSLAATTSLGPIAACAAAPSAGRLKQSVSRWCYEKIPLDDLCAFAAKIGMQGIDLLQPADYEVPRKHGLRCTMGYAADGMTIANGLNRRENHAAIEAAFRVGIPQAKKSDVPNVIAFPGNRRGMSDEEGAANTVAGLNRVKRIAEDNGVTICLELLNSKVDHADYMADHTAWGARVMEQVNSPNVKLLYDIYHMQIMEGDLIDTIRKNIKWIGHFHTGGVPGRHELNDTQEVNWHGVARAVADLNFQGYFAHEFVPAGDPLPALREAVRICTV</sequence>
<evidence type="ECO:0000256" key="1">
    <source>
        <dbReference type="ARBA" id="ARBA00023235"/>
    </source>
</evidence>
<keyword evidence="1" id="KW-0413">Isomerase</keyword>
<evidence type="ECO:0000256" key="2">
    <source>
        <dbReference type="SAM" id="SignalP"/>
    </source>
</evidence>
<protein>
    <submittedName>
        <fullName evidence="4">TIM barrel protein</fullName>
    </submittedName>
</protein>
<comment type="caution">
    <text evidence="4">The sequence shown here is derived from an EMBL/GenBank/DDBJ whole genome shotgun (WGS) entry which is preliminary data.</text>
</comment>
<feature type="domain" description="Xylose isomerase-like TIM barrel" evidence="3">
    <location>
        <begin position="76"/>
        <end position="279"/>
    </location>
</feature>
<dbReference type="InterPro" id="IPR050417">
    <property type="entry name" value="Sugar_Epim/Isomerase"/>
</dbReference>
<dbReference type="SUPFAM" id="SSF51658">
    <property type="entry name" value="Xylose isomerase-like"/>
    <property type="match status" value="1"/>
</dbReference>
<dbReference type="Pfam" id="PF01261">
    <property type="entry name" value="AP_endonuc_2"/>
    <property type="match status" value="1"/>
</dbReference>
<evidence type="ECO:0000259" key="3">
    <source>
        <dbReference type="Pfam" id="PF01261"/>
    </source>
</evidence>
<dbReference type="PANTHER" id="PTHR43489">
    <property type="entry name" value="ISOMERASE"/>
    <property type="match status" value="1"/>
</dbReference>
<dbReference type="PROSITE" id="PS51318">
    <property type="entry name" value="TAT"/>
    <property type="match status" value="1"/>
</dbReference>
<keyword evidence="2" id="KW-0732">Signal</keyword>
<proteinExistence type="predicted"/>
<name>A0ABS2D8H1_9SPHN</name>
<evidence type="ECO:0000313" key="4">
    <source>
        <dbReference type="EMBL" id="MBM6577198.1"/>
    </source>
</evidence>
<organism evidence="4 5">
    <name type="scientific">Sphingomonas longa</name>
    <dbReference type="NCBI Taxonomy" id="2778730"/>
    <lineage>
        <taxon>Bacteria</taxon>
        <taxon>Pseudomonadati</taxon>
        <taxon>Pseudomonadota</taxon>
        <taxon>Alphaproteobacteria</taxon>
        <taxon>Sphingomonadales</taxon>
        <taxon>Sphingomonadaceae</taxon>
        <taxon>Sphingomonas</taxon>
    </lineage>
</organism>
<reference evidence="4 5" key="1">
    <citation type="submission" date="2020-12" db="EMBL/GenBank/DDBJ databases">
        <title>Sphingomonas sp.</title>
        <authorList>
            <person name="Kim M.K."/>
        </authorList>
    </citation>
    <scope>NUCLEOTIDE SEQUENCE [LARGE SCALE GENOMIC DNA]</scope>
    <source>
        <strain evidence="4 5">BT552</strain>
    </source>
</reference>
<gene>
    <name evidence="4" type="ORF">ILT43_12520</name>
</gene>
<dbReference type="InterPro" id="IPR013022">
    <property type="entry name" value="Xyl_isomerase-like_TIM-brl"/>
</dbReference>